<protein>
    <submittedName>
        <fullName evidence="2">Uncharacterized protein</fullName>
    </submittedName>
</protein>
<feature type="transmembrane region" description="Helical" evidence="1">
    <location>
        <begin position="111"/>
        <end position="131"/>
    </location>
</feature>
<dbReference type="EMBL" id="JBHFGJ010000010">
    <property type="protein sequence ID" value="MFB2654494.1"/>
    <property type="molecule type" value="Genomic_DNA"/>
</dbReference>
<sequence>MNKDNICIHCGGTGRNISGGTCPMCGASVSIGRGKNRREIYVSGSDHNEVLSVAKGLSENNTPHSFFSLLVNWSFIFGVILAILGVILVALGAVGETEFSFFGQTFKSQNIGIASFFLGAVLVVLNVRRILSSYDKKS</sequence>
<keyword evidence="3" id="KW-1185">Reference proteome</keyword>
<evidence type="ECO:0000313" key="2">
    <source>
        <dbReference type="EMBL" id="MFB2654494.1"/>
    </source>
</evidence>
<comment type="caution">
    <text evidence="2">The sequence shown here is derived from an EMBL/GenBank/DDBJ whole genome shotgun (WGS) entry which is preliminary data.</text>
</comment>
<name>A0ABV4VZB9_9GAMM</name>
<organism evidence="2 3">
    <name type="scientific">Shewanella seohaensis</name>
    <dbReference type="NCBI Taxonomy" id="755175"/>
    <lineage>
        <taxon>Bacteria</taxon>
        <taxon>Pseudomonadati</taxon>
        <taxon>Pseudomonadota</taxon>
        <taxon>Gammaproteobacteria</taxon>
        <taxon>Alteromonadales</taxon>
        <taxon>Shewanellaceae</taxon>
        <taxon>Shewanella</taxon>
    </lineage>
</organism>
<keyword evidence="1" id="KW-0812">Transmembrane</keyword>
<keyword evidence="1" id="KW-1133">Transmembrane helix</keyword>
<dbReference type="RefSeq" id="WP_374919938.1">
    <property type="nucleotide sequence ID" value="NZ_JBHFGJ010000010.1"/>
</dbReference>
<gene>
    <name evidence="2" type="ORF">ACE02L_17290</name>
</gene>
<accession>A0ABV4VZB9</accession>
<feature type="transmembrane region" description="Helical" evidence="1">
    <location>
        <begin position="66"/>
        <end position="91"/>
    </location>
</feature>
<keyword evidence="1" id="KW-0472">Membrane</keyword>
<reference evidence="2 3" key="1">
    <citation type="submission" date="2024-09" db="EMBL/GenBank/DDBJ databases">
        <authorList>
            <person name="Zhang Y."/>
        </authorList>
    </citation>
    <scope>NUCLEOTIDE SEQUENCE [LARGE SCALE GENOMIC DNA]</scope>
    <source>
        <strain evidence="2 3">SH314</strain>
    </source>
</reference>
<evidence type="ECO:0000313" key="3">
    <source>
        <dbReference type="Proteomes" id="UP001576726"/>
    </source>
</evidence>
<dbReference type="Proteomes" id="UP001576726">
    <property type="component" value="Unassembled WGS sequence"/>
</dbReference>
<evidence type="ECO:0000256" key="1">
    <source>
        <dbReference type="SAM" id="Phobius"/>
    </source>
</evidence>
<proteinExistence type="predicted"/>